<keyword evidence="2" id="KW-0436">Ligase</keyword>
<dbReference type="PANTHER" id="PTHR45527">
    <property type="entry name" value="NONRIBOSOMAL PEPTIDE SYNTHETASE"/>
    <property type="match status" value="1"/>
</dbReference>
<organism evidence="2 3">
    <name type="scientific">Fulvivirga imtechensis AK7</name>
    <dbReference type="NCBI Taxonomy" id="1237149"/>
    <lineage>
        <taxon>Bacteria</taxon>
        <taxon>Pseudomonadati</taxon>
        <taxon>Bacteroidota</taxon>
        <taxon>Cytophagia</taxon>
        <taxon>Cytophagales</taxon>
        <taxon>Fulvivirgaceae</taxon>
        <taxon>Fulvivirga</taxon>
    </lineage>
</organism>
<accession>L8JIN5</accession>
<dbReference type="GO" id="GO:0031177">
    <property type="term" value="F:phosphopantetheine binding"/>
    <property type="evidence" value="ECO:0007669"/>
    <property type="project" value="TreeGrafter"/>
</dbReference>
<reference evidence="2 3" key="1">
    <citation type="submission" date="2012-12" db="EMBL/GenBank/DDBJ databases">
        <title>Genome assembly of Fulvivirga imtechensis AK7.</title>
        <authorList>
            <person name="Nupur N."/>
            <person name="Khatri I."/>
            <person name="Kumar R."/>
            <person name="Subramanian S."/>
            <person name="Pinnaka A."/>
        </authorList>
    </citation>
    <scope>NUCLEOTIDE SEQUENCE [LARGE SCALE GENOMIC DNA]</scope>
    <source>
        <strain evidence="2 3">AK7</strain>
    </source>
</reference>
<dbReference type="Proteomes" id="UP000011135">
    <property type="component" value="Unassembled WGS sequence"/>
</dbReference>
<evidence type="ECO:0000313" key="3">
    <source>
        <dbReference type="Proteomes" id="UP000011135"/>
    </source>
</evidence>
<name>L8JIN5_9BACT</name>
<dbReference type="GO" id="GO:0016874">
    <property type="term" value="F:ligase activity"/>
    <property type="evidence" value="ECO:0007669"/>
    <property type="project" value="UniProtKB-KW"/>
</dbReference>
<protein>
    <submittedName>
        <fullName evidence="2">Long-chain-fatty-acid--CoA ligase</fullName>
    </submittedName>
</protein>
<dbReference type="SMART" id="SM01294">
    <property type="entry name" value="PKS_PP_betabranch"/>
    <property type="match status" value="1"/>
</dbReference>
<dbReference type="InterPro" id="IPR036736">
    <property type="entry name" value="ACP-like_sf"/>
</dbReference>
<dbReference type="AlphaFoldDB" id="L8JIN5"/>
<dbReference type="GO" id="GO:0005737">
    <property type="term" value="C:cytoplasm"/>
    <property type="evidence" value="ECO:0007669"/>
    <property type="project" value="TreeGrafter"/>
</dbReference>
<dbReference type="GO" id="GO:0043041">
    <property type="term" value="P:amino acid activation for nonribosomal peptide biosynthetic process"/>
    <property type="evidence" value="ECO:0007669"/>
    <property type="project" value="TreeGrafter"/>
</dbReference>
<proteinExistence type="predicted"/>
<keyword evidence="3" id="KW-1185">Reference proteome</keyword>
<dbReference type="InterPro" id="IPR009081">
    <property type="entry name" value="PP-bd_ACP"/>
</dbReference>
<dbReference type="GO" id="GO:0044550">
    <property type="term" value="P:secondary metabolite biosynthetic process"/>
    <property type="evidence" value="ECO:0007669"/>
    <property type="project" value="TreeGrafter"/>
</dbReference>
<feature type="domain" description="Carrier" evidence="1">
    <location>
        <begin position="1"/>
        <end position="69"/>
    </location>
</feature>
<evidence type="ECO:0000259" key="1">
    <source>
        <dbReference type="PROSITE" id="PS50075"/>
    </source>
</evidence>
<dbReference type="PANTHER" id="PTHR45527:SF1">
    <property type="entry name" value="FATTY ACID SYNTHASE"/>
    <property type="match status" value="1"/>
</dbReference>
<gene>
    <name evidence="2" type="ORF">C900_00934</name>
</gene>
<dbReference type="Pfam" id="PF00550">
    <property type="entry name" value="PP-binding"/>
    <property type="match status" value="1"/>
</dbReference>
<dbReference type="EMBL" id="AMZN01000146">
    <property type="protein sequence ID" value="ELR68118.1"/>
    <property type="molecule type" value="Genomic_DNA"/>
</dbReference>
<dbReference type="STRING" id="1237149.C900_00934"/>
<evidence type="ECO:0000313" key="2">
    <source>
        <dbReference type="EMBL" id="ELR68118.1"/>
    </source>
</evidence>
<dbReference type="SUPFAM" id="SSF47336">
    <property type="entry name" value="ACP-like"/>
    <property type="match status" value="1"/>
</dbReference>
<dbReference type="Gene3D" id="1.10.1200.10">
    <property type="entry name" value="ACP-like"/>
    <property type="match status" value="1"/>
</dbReference>
<dbReference type="PROSITE" id="PS50075">
    <property type="entry name" value="CARRIER"/>
    <property type="match status" value="1"/>
</dbReference>
<sequence>MVSIWSEVLQLDKDSISTNESFFVMGGDSIKAVKLMSKVNKHFNINIKLAELFEMNKISQLADHVMIIKQIKISANDLDEVVELKL</sequence>
<comment type="caution">
    <text evidence="2">The sequence shown here is derived from an EMBL/GenBank/DDBJ whole genome shotgun (WGS) entry which is preliminary data.</text>
</comment>